<dbReference type="Proteomes" id="UP000005741">
    <property type="component" value="Chromosome"/>
</dbReference>
<name>H1YX12_9EURY</name>
<feature type="domain" description="HTH iclR-type" evidence="1">
    <location>
        <begin position="26"/>
        <end position="73"/>
    </location>
</feature>
<dbReference type="SUPFAM" id="SSF46785">
    <property type="entry name" value="Winged helix' DNA-binding domain"/>
    <property type="match status" value="1"/>
</dbReference>
<dbReference type="InterPro" id="IPR036388">
    <property type="entry name" value="WH-like_DNA-bd_sf"/>
</dbReference>
<accession>H1YX12</accession>
<dbReference type="HOGENOM" id="CLU_1286359_0_0_2"/>
<evidence type="ECO:0000259" key="1">
    <source>
        <dbReference type="Pfam" id="PF09339"/>
    </source>
</evidence>
<dbReference type="Gene3D" id="1.10.10.10">
    <property type="entry name" value="Winged helix-like DNA-binding domain superfamily/Winged helix DNA-binding domain"/>
    <property type="match status" value="1"/>
</dbReference>
<reference evidence="2 3" key="1">
    <citation type="submission" date="2011-10" db="EMBL/GenBank/DDBJ databases">
        <title>The Improved High-Quality Draft genome of Methanoplanus limicola DSM 2279.</title>
        <authorList>
            <consortium name="US DOE Joint Genome Institute (JGI-PGF)"/>
            <person name="Lucas S."/>
            <person name="Copeland A."/>
            <person name="Lapidus A."/>
            <person name="Glavina del Rio T."/>
            <person name="Dalin E."/>
            <person name="Tice H."/>
            <person name="Bruce D."/>
            <person name="Goodwin L."/>
            <person name="Pitluck S."/>
            <person name="Peters L."/>
            <person name="Mikhailova N."/>
            <person name="Lu M."/>
            <person name="Kyrpides N."/>
            <person name="Mavromatis K."/>
            <person name="Ivanova N."/>
            <person name="Markowitz V."/>
            <person name="Cheng J.-F."/>
            <person name="Hugenholtz P."/>
            <person name="Woyke T."/>
            <person name="Wu D."/>
            <person name="Wirth R."/>
            <person name="Brambilla E.-M."/>
            <person name="Klenk H.-P."/>
            <person name="Eisen J.A."/>
        </authorList>
    </citation>
    <scope>NUCLEOTIDE SEQUENCE [LARGE SCALE GENOMIC DNA]</scope>
    <source>
        <strain evidence="2 3">DSM 2279</strain>
    </source>
</reference>
<dbReference type="EMBL" id="CM001436">
    <property type="protein sequence ID" value="EHQ34935.1"/>
    <property type="molecule type" value="Genomic_DNA"/>
</dbReference>
<dbReference type="CDD" id="cd00090">
    <property type="entry name" value="HTH_ARSR"/>
    <property type="match status" value="1"/>
</dbReference>
<dbReference type="InterPro" id="IPR005471">
    <property type="entry name" value="Tscrpt_reg_IclR_N"/>
</dbReference>
<evidence type="ECO:0000313" key="2">
    <source>
        <dbReference type="EMBL" id="EHQ34935.1"/>
    </source>
</evidence>
<dbReference type="Pfam" id="PF09339">
    <property type="entry name" value="HTH_IclR"/>
    <property type="match status" value="1"/>
</dbReference>
<organism evidence="2 3">
    <name type="scientific">Methanoplanus limicola DSM 2279</name>
    <dbReference type="NCBI Taxonomy" id="937775"/>
    <lineage>
        <taxon>Archaea</taxon>
        <taxon>Methanobacteriati</taxon>
        <taxon>Methanobacteriota</taxon>
        <taxon>Stenosarchaea group</taxon>
        <taxon>Methanomicrobia</taxon>
        <taxon>Methanomicrobiales</taxon>
        <taxon>Methanomicrobiaceae</taxon>
        <taxon>Methanoplanus</taxon>
    </lineage>
</organism>
<protein>
    <recommendedName>
        <fullName evidence="1">HTH iclR-type domain-containing protein</fullName>
    </recommendedName>
</protein>
<gene>
    <name evidence="2" type="ORF">Metlim_0813</name>
</gene>
<dbReference type="GO" id="GO:0006355">
    <property type="term" value="P:regulation of DNA-templated transcription"/>
    <property type="evidence" value="ECO:0007669"/>
    <property type="project" value="InterPro"/>
</dbReference>
<proteinExistence type="predicted"/>
<evidence type="ECO:0000313" key="3">
    <source>
        <dbReference type="Proteomes" id="UP000005741"/>
    </source>
</evidence>
<dbReference type="InterPro" id="IPR011991">
    <property type="entry name" value="ArsR-like_HTH"/>
</dbReference>
<dbReference type="GO" id="GO:0003677">
    <property type="term" value="F:DNA binding"/>
    <property type="evidence" value="ECO:0007669"/>
    <property type="project" value="InterPro"/>
</dbReference>
<dbReference type="InterPro" id="IPR036390">
    <property type="entry name" value="WH_DNA-bd_sf"/>
</dbReference>
<dbReference type="STRING" id="937775.Metlim_0813"/>
<dbReference type="AlphaFoldDB" id="H1YX12"/>
<dbReference type="RefSeq" id="WP_004076649.1">
    <property type="nucleotide sequence ID" value="NZ_CM001436.1"/>
</dbReference>
<dbReference type="InParanoid" id="H1YX12"/>
<sequence length="214" mass="24266">MYINNDQLPEIIRREITGFAEPENADKLISIMEVIKDDPRGVTITQLSDTLDINRNTIRKYAMVLAAAGYIEARSCGHTKIYNISKRIPVITVIENIFEGLFVLNFRDEVTYYNKSMETIIDELIPGGKMTTEEKISAFISRNEIGAEVIESRKKAFNEPDSDCISIIKMPAEGYTAKVIHSVNLEGESITLIMMIKSHNENLNQKIQTEYQAL</sequence>
<keyword evidence="3" id="KW-1185">Reference proteome</keyword>